<keyword evidence="2" id="KW-1185">Reference proteome</keyword>
<dbReference type="Proteomes" id="UP000005631">
    <property type="component" value="Chromosome"/>
</dbReference>
<dbReference type="STRING" id="926562.Oweho_1315"/>
<name>G8R6X9_OWEHD</name>
<evidence type="ECO:0000313" key="1">
    <source>
        <dbReference type="EMBL" id="AEV32314.1"/>
    </source>
</evidence>
<accession>G8R6X9</accession>
<proteinExistence type="predicted"/>
<evidence type="ECO:0000313" key="2">
    <source>
        <dbReference type="Proteomes" id="UP000005631"/>
    </source>
</evidence>
<dbReference type="HOGENOM" id="CLU_007876_0_0_10"/>
<protein>
    <submittedName>
        <fullName evidence="1">Uncharacterized protein</fullName>
    </submittedName>
</protein>
<dbReference type="RefSeq" id="WP_014201670.1">
    <property type="nucleotide sequence ID" value="NC_016599.1"/>
</dbReference>
<dbReference type="AlphaFoldDB" id="G8R6X9"/>
<dbReference type="OrthoDB" id="8263000at2"/>
<gene>
    <name evidence="1" type="ordered locus">Oweho_1315</name>
</gene>
<reference evidence="1 2" key="1">
    <citation type="journal article" date="2012" name="Stand. Genomic Sci.">
        <title>Genome sequence of the orange-pigmented seawater bacterium Owenweeksia hongkongensis type strain (UST20020801(T)).</title>
        <authorList>
            <person name="Riedel T."/>
            <person name="Held B."/>
            <person name="Nolan M."/>
            <person name="Lucas S."/>
            <person name="Lapidus A."/>
            <person name="Tice H."/>
            <person name="Del Rio T.G."/>
            <person name="Cheng J.F."/>
            <person name="Han C."/>
            <person name="Tapia R."/>
            <person name="Goodwin L.A."/>
            <person name="Pitluck S."/>
            <person name="Liolios K."/>
            <person name="Mavromatis K."/>
            <person name="Pagani I."/>
            <person name="Ivanova N."/>
            <person name="Mikhailova N."/>
            <person name="Pati A."/>
            <person name="Chen A."/>
            <person name="Palaniappan K."/>
            <person name="Rohde M."/>
            <person name="Tindall B.J."/>
            <person name="Detter J.C."/>
            <person name="Goker M."/>
            <person name="Woyke T."/>
            <person name="Bristow J."/>
            <person name="Eisen J.A."/>
            <person name="Markowitz V."/>
            <person name="Hugenholtz P."/>
            <person name="Klenk H.P."/>
            <person name="Kyrpides N.C."/>
        </authorList>
    </citation>
    <scope>NUCLEOTIDE SEQUENCE</scope>
    <source>
        <strain evidence="2">DSM 17368 / JCM 12287 / NRRL B-23963</strain>
    </source>
</reference>
<dbReference type="eggNOG" id="COG3422">
    <property type="taxonomic scope" value="Bacteria"/>
</dbReference>
<organism evidence="1 2">
    <name type="scientific">Owenweeksia hongkongensis (strain DSM 17368 / CIP 108786 / JCM 12287 / NRRL B-23963 / UST20020801)</name>
    <dbReference type="NCBI Taxonomy" id="926562"/>
    <lineage>
        <taxon>Bacteria</taxon>
        <taxon>Pseudomonadati</taxon>
        <taxon>Bacteroidota</taxon>
        <taxon>Flavobacteriia</taxon>
        <taxon>Flavobacteriales</taxon>
        <taxon>Owenweeksiaceae</taxon>
        <taxon>Owenweeksia</taxon>
    </lineage>
</organism>
<sequence length="950" mass="108775">MEQHQAKGYITKKSKNSGLFQDFFKEGIDLLQGLSGANWTDYNEHDPGVTILENLAYALTELYYKTSLPIEQILADAKGGDLVSGDSGFFAPRDIFTTAPITAEDYAKVIIDQIDKVKNAWVDVVEISVAMEMENGTITTEKVLYDIKIEKYRGIDDTSIKEEVKRVFHACRNLGEDLLSVSLLNEVELELHLEVTLSSNSIAEKVLAEIYYRVNDYLSGAPRFYSKGEMELEDLSVEKIYDGPDMGGRFIKEGDLCPRITKVEFEEMKRIITNIDEVISVDLFDVHIHGEEILTEGYYQLEENEIAKIEIPKTDELVGYTMEKIRYKPNIKELMRYWYNLRAENYSNVRKMEAKNEKEVIAPHVPLHIGKYYSIREQFPLNYGIGTYGVSQDATPKRKAQAMQLKAFLLPFEQLMVNYLEQLEGVYSLFDPQSTKDSSYNYGEVRYSYEEMGQAGKNSHSKKINEELDALLCKDKGETSWEDVLQKLNAKVDVNAMGRLHKAMDNMLSRYAEHFPNDILRKLNMEVFGSDSSTTFERKLLSYKRKFISSYAELGAHRLQSFDYTQKDNILSHSTLVQKMALLLAVQQNSENGVQPLREVVAQSGLRVVNLGESKSDEENDYEIGFAEKRLEGLFGVLEDEGEQPFVLTGKSKNVLDEVLRFGVQSGNFTLKSSSSGKDRQYFVDFRNKEIVYTSKSKKKAAEGMNRLIGRLQSFNENSERIYLVEHKLLYPDYNQSVFSFTLDIELRDGGVLTLYDAQKLSFEQRNTEVKHLLSDLRTLANEEEKESGRSEHESKFIVEQGLGKLVVQWSGGASGELDLEGKSLNQSHPHLDSMALFKVLLSTADIKVHNKVFYGGACVDEDELNGQMTFVLPAWPVRFQHKIFRDLFEQLVFEHAPAYMLTHIKWLGIYEMLEFENRHTAWRKALSQRSDSKYFAGHAYAMYQALMDD</sequence>
<dbReference type="EMBL" id="CP003156">
    <property type="protein sequence ID" value="AEV32314.1"/>
    <property type="molecule type" value="Genomic_DNA"/>
</dbReference>
<dbReference type="KEGG" id="oho:Oweho_1315"/>